<dbReference type="CDD" id="cd11336">
    <property type="entry name" value="AmyAc_MTSase"/>
    <property type="match status" value="1"/>
</dbReference>
<reference evidence="3" key="1">
    <citation type="journal article" date="2019" name="Int. J. Syst. Evol. Microbiol.">
        <title>The Global Catalogue of Microorganisms (GCM) 10K type strain sequencing project: providing services to taxonomists for standard genome sequencing and annotation.</title>
        <authorList>
            <consortium name="The Broad Institute Genomics Platform"/>
            <consortium name="The Broad Institute Genome Sequencing Center for Infectious Disease"/>
            <person name="Wu L."/>
            <person name="Ma J."/>
        </authorList>
    </citation>
    <scope>NUCLEOTIDE SEQUENCE [LARGE SCALE GENOMIC DNA]</scope>
    <source>
        <strain evidence="3">KCTC 32998</strain>
    </source>
</reference>
<dbReference type="InterPro" id="IPR006047">
    <property type="entry name" value="GH13_cat_dom"/>
</dbReference>
<dbReference type="EMBL" id="BMZI01000003">
    <property type="protein sequence ID" value="GHB15920.1"/>
    <property type="molecule type" value="Genomic_DNA"/>
</dbReference>
<dbReference type="SMART" id="SM00642">
    <property type="entry name" value="Aamy"/>
    <property type="match status" value="1"/>
</dbReference>
<keyword evidence="3" id="KW-1185">Reference proteome</keyword>
<dbReference type="PANTHER" id="PTHR10357">
    <property type="entry name" value="ALPHA-AMYLASE FAMILY MEMBER"/>
    <property type="match status" value="1"/>
</dbReference>
<evidence type="ECO:0000313" key="3">
    <source>
        <dbReference type="Proteomes" id="UP000646745"/>
    </source>
</evidence>
<dbReference type="PANTHER" id="PTHR10357:SF216">
    <property type="entry name" value="MALTOOLIGOSYL TREHALOSE SYNTHASE-RELATED"/>
    <property type="match status" value="1"/>
</dbReference>
<evidence type="ECO:0000259" key="1">
    <source>
        <dbReference type="SMART" id="SM00642"/>
    </source>
</evidence>
<gene>
    <name evidence="2" type="ORF">GCM10009038_12810</name>
</gene>
<dbReference type="InterPro" id="IPR017853">
    <property type="entry name" value="GH"/>
</dbReference>
<accession>A0ABQ3DXP8</accession>
<dbReference type="Proteomes" id="UP000646745">
    <property type="component" value="Unassembled WGS sequence"/>
</dbReference>
<sequence length="919" mass="100236">MSGPVVTLDATVDATVAPSLRATVRLQLHAGFDLDAAREQVDYYAELGASHVYLSPILASRHGSTHGYDGVDPTRIDPELGGEAALERLVEALHARGMGVIADIVPNHLAVGAENPWWQDLLAHGRASDYAACFDIDWGQAGADGKLLLPFLGERYETVLENGELVLVWESASGRFAVAYHEHRFPIDPSHTVGVLASPVDHEALGAEDPHVMAALARHDAATPEGRARLHDLLERQAYRLAHWRVANDALNWRRFFDITELAGVRVEDESVFDLSHTYLLSLVERGWIDGLRIDHVDGLADPRGYCLRLRARLDAISQRTGMPRPRRLTLHVEKILAGDETLHDDWGVDGTTGYDFLDQVGGVQHDPVGEAPLTALWREISGRSGDFAAEVRAARQEMLAGPLTAEFERAVAAVSALAALEPATREFTPPAIRRVLGALAVAYPVYRSYSDVNGRPVADEPDFRRALETARATLSAADSAWLPVLDDWFGARAPAAFDEPLCRVRLAAIERFQQLTSPLAAKAVEDTAGYRSAVLLSRNDVGCEGDRFAESPAVFHRASARRQANFPLAMLATATHDHKRGEDVRARLAVLSEMASAIAPTLRAWALDERLYDSDDRPAGGDRLMLLQLLLAAWPLDLTPEDAAGLERYADRLAAWQQKAMREAKLESHWLAPDDAYERSGEDAIRRALAGDTVTGELASLAARLDIPGAINGLAQTTLKLCAPGVPDIYQGTEFWDQSLVDPDNRRPVDMPVRREALAQNEPPPAAWRHWRDGAVKQALIRALLRLRAEQPALFAQGDYIPLDAVGTRAAHVLAFARCSAEATLVVVVTRLPLGVLSAGDDSGLQWGDTTLSLAKLSLQGMGRPWLTDDAIELGTTLWMAEHLGEFPCGVWLWQSQREAHRQEGESADAGSSAGPAA</sequence>
<dbReference type="NCBIfam" id="TIGR02401">
    <property type="entry name" value="trehalose_TreY"/>
    <property type="match status" value="1"/>
</dbReference>
<organism evidence="2 3">
    <name type="scientific">Salinicola rhizosphaerae</name>
    <dbReference type="NCBI Taxonomy" id="1443141"/>
    <lineage>
        <taxon>Bacteria</taxon>
        <taxon>Pseudomonadati</taxon>
        <taxon>Pseudomonadota</taxon>
        <taxon>Gammaproteobacteria</taxon>
        <taxon>Oceanospirillales</taxon>
        <taxon>Halomonadaceae</taxon>
        <taxon>Salinicola</taxon>
    </lineage>
</organism>
<dbReference type="SUPFAM" id="SSF51445">
    <property type="entry name" value="(Trans)glycosidases"/>
    <property type="match status" value="1"/>
</dbReference>
<comment type="caution">
    <text evidence="2">The sequence shown here is derived from an EMBL/GenBank/DDBJ whole genome shotgun (WGS) entry which is preliminary data.</text>
</comment>
<dbReference type="Pfam" id="PF00128">
    <property type="entry name" value="Alpha-amylase"/>
    <property type="match status" value="1"/>
</dbReference>
<evidence type="ECO:0000313" key="2">
    <source>
        <dbReference type="EMBL" id="GHB15920.1"/>
    </source>
</evidence>
<dbReference type="RefSeq" id="WP_189443853.1">
    <property type="nucleotide sequence ID" value="NZ_BMZI01000003.1"/>
</dbReference>
<dbReference type="Gene3D" id="3.30.1590.10">
    <property type="entry name" value="Maltooligosyl trehalose synthase, domain 2"/>
    <property type="match status" value="1"/>
</dbReference>
<name>A0ABQ3DXP8_9GAMM</name>
<proteinExistence type="predicted"/>
<dbReference type="InterPro" id="IPR012767">
    <property type="entry name" value="Trehalose_TreY"/>
</dbReference>
<feature type="domain" description="Glycosyl hydrolase family 13 catalytic" evidence="1">
    <location>
        <begin position="23"/>
        <end position="789"/>
    </location>
</feature>
<dbReference type="Gene3D" id="3.20.20.80">
    <property type="entry name" value="Glycosidases"/>
    <property type="match status" value="3"/>
</dbReference>
<protein>
    <submittedName>
        <fullName evidence="2">Malto-oligosyltrehalose synthase</fullName>
    </submittedName>
</protein>